<dbReference type="STRING" id="947013.SAMN04488109_6470"/>
<dbReference type="Proteomes" id="UP000184212">
    <property type="component" value="Unassembled WGS sequence"/>
</dbReference>
<dbReference type="SUPFAM" id="SSF55729">
    <property type="entry name" value="Acyl-CoA N-acyltransferases (Nat)"/>
    <property type="match status" value="1"/>
</dbReference>
<keyword evidence="3" id="KW-1185">Reference proteome</keyword>
<dbReference type="AlphaFoldDB" id="A0A1M5XEW8"/>
<dbReference type="InterPro" id="IPR016181">
    <property type="entry name" value="Acyl_CoA_acyltransferase"/>
</dbReference>
<evidence type="ECO:0000313" key="3">
    <source>
        <dbReference type="Proteomes" id="UP000184212"/>
    </source>
</evidence>
<accession>A0A1M5XEW8</accession>
<dbReference type="InterPro" id="IPR000182">
    <property type="entry name" value="GNAT_dom"/>
</dbReference>
<reference evidence="2 3" key="1">
    <citation type="submission" date="2016-11" db="EMBL/GenBank/DDBJ databases">
        <authorList>
            <person name="Jaros S."/>
            <person name="Januszkiewicz K."/>
            <person name="Wedrychowicz H."/>
        </authorList>
    </citation>
    <scope>NUCLEOTIDE SEQUENCE [LARGE SCALE GENOMIC DNA]</scope>
    <source>
        <strain evidence="2 3">DSM 24574</strain>
    </source>
</reference>
<evidence type="ECO:0000313" key="2">
    <source>
        <dbReference type="EMBL" id="SHH98341.1"/>
    </source>
</evidence>
<name>A0A1M5XEW8_9BACT</name>
<evidence type="ECO:0000259" key="1">
    <source>
        <dbReference type="PROSITE" id="PS51186"/>
    </source>
</evidence>
<proteinExistence type="predicted"/>
<dbReference type="GO" id="GO:0016747">
    <property type="term" value="F:acyltransferase activity, transferring groups other than amino-acyl groups"/>
    <property type="evidence" value="ECO:0007669"/>
    <property type="project" value="InterPro"/>
</dbReference>
<keyword evidence="2" id="KW-0689">Ribosomal protein</keyword>
<dbReference type="RefSeq" id="WP_073142868.1">
    <property type="nucleotide sequence ID" value="NZ_FQWQ01000006.1"/>
</dbReference>
<dbReference type="Pfam" id="PF00583">
    <property type="entry name" value="Acetyltransf_1"/>
    <property type="match status" value="1"/>
</dbReference>
<keyword evidence="2" id="KW-0687">Ribonucleoprotein</keyword>
<dbReference type="Gene3D" id="3.40.630.30">
    <property type="match status" value="1"/>
</dbReference>
<dbReference type="EMBL" id="FQWQ01000006">
    <property type="protein sequence ID" value="SHH98341.1"/>
    <property type="molecule type" value="Genomic_DNA"/>
</dbReference>
<dbReference type="CDD" id="cd04301">
    <property type="entry name" value="NAT_SF"/>
    <property type="match status" value="1"/>
</dbReference>
<protein>
    <submittedName>
        <fullName evidence="2">Ribosomal protein S18 acetylase RimI</fullName>
    </submittedName>
</protein>
<dbReference type="GO" id="GO:0005840">
    <property type="term" value="C:ribosome"/>
    <property type="evidence" value="ECO:0007669"/>
    <property type="project" value="UniProtKB-KW"/>
</dbReference>
<gene>
    <name evidence="2" type="ORF">SAMN04488109_6470</name>
</gene>
<sequence>MIDIQKATVREIDTLIDFQQKLAFESEGVTLNGDVLRKGLQAVFADPNKGFYFVAKENTEVIGCHMITFEWSDWRNGMVWWIQSVYVKETHRKKGVFKLMFDNLLNILSTDPGIIGLRLYVDKSNARAMKVYEAMGMDGSHYTVYERMKE</sequence>
<feature type="domain" description="N-acetyltransferase" evidence="1">
    <location>
        <begin position="7"/>
        <end position="150"/>
    </location>
</feature>
<dbReference type="PROSITE" id="PS51186">
    <property type="entry name" value="GNAT"/>
    <property type="match status" value="1"/>
</dbReference>
<organism evidence="2 3">
    <name type="scientific">Chryseolinea serpens</name>
    <dbReference type="NCBI Taxonomy" id="947013"/>
    <lineage>
        <taxon>Bacteria</taxon>
        <taxon>Pseudomonadati</taxon>
        <taxon>Bacteroidota</taxon>
        <taxon>Cytophagia</taxon>
        <taxon>Cytophagales</taxon>
        <taxon>Fulvivirgaceae</taxon>
        <taxon>Chryseolinea</taxon>
    </lineage>
</organism>
<dbReference type="OrthoDB" id="9805924at2"/>